<accession>A0ABS5NGB8</accession>
<evidence type="ECO:0000259" key="2">
    <source>
        <dbReference type="Pfam" id="PF09995"/>
    </source>
</evidence>
<keyword evidence="4" id="KW-1185">Reference proteome</keyword>
<sequence length="265" mass="30709">MQLLRGYTGILQNMLPAIGTALVDHSAFFRDPFGRLARSTPQVIGSIYADDDRLAHRIRDYHHHISGIDQHGRRYHALNPDVFWWAHATFVERIIRTQDLFGTPFTNQQKDQIVQEGAIWWASYGLSDRPVIRDYPSFRNYWNTMLDNELGHNRTTTFATRTVRQTRIPAPGPVPELLWRIVQSPAIDAMLWITTGALDPRCREILDLSWTERDARRFERFQEVVRNVHPLLPVRLRYMEPGRTPLLASRGEGHQNVPRGGADPR</sequence>
<dbReference type="EMBL" id="JAGXOE010000059">
    <property type="protein sequence ID" value="MBS4103314.1"/>
    <property type="molecule type" value="Genomic_DNA"/>
</dbReference>
<organism evidence="3 4">
    <name type="scientific">Tsukamurella paurometabola</name>
    <name type="common">Corynebacterium paurometabolum</name>
    <dbReference type="NCBI Taxonomy" id="2061"/>
    <lineage>
        <taxon>Bacteria</taxon>
        <taxon>Bacillati</taxon>
        <taxon>Actinomycetota</taxon>
        <taxon>Actinomycetes</taxon>
        <taxon>Mycobacteriales</taxon>
        <taxon>Tsukamurellaceae</taxon>
        <taxon>Tsukamurella</taxon>
    </lineage>
</organism>
<dbReference type="PANTHER" id="PTHR36151">
    <property type="entry name" value="BLR2777 PROTEIN"/>
    <property type="match status" value="1"/>
</dbReference>
<feature type="domain" description="ER-bound oxygenase mpaB/mpaB'/Rubber oxygenase catalytic" evidence="2">
    <location>
        <begin position="6"/>
        <end position="226"/>
    </location>
</feature>
<evidence type="ECO:0000256" key="1">
    <source>
        <dbReference type="SAM" id="MobiDB-lite"/>
    </source>
</evidence>
<evidence type="ECO:0000313" key="3">
    <source>
        <dbReference type="EMBL" id="MBS4103314.1"/>
    </source>
</evidence>
<reference evidence="3 4" key="1">
    <citation type="submission" date="2021-04" db="EMBL/GenBank/DDBJ databases">
        <title>Whole genome sequence analysis of a thiophenic sulfur metabolizing bacteria.</title>
        <authorList>
            <person name="Akhtar N."/>
            <person name="Akram J."/>
            <person name="Aslam A."/>
        </authorList>
    </citation>
    <scope>NUCLEOTIDE SEQUENCE [LARGE SCALE GENOMIC DNA]</scope>
    <source>
        <strain evidence="3 4">3OW</strain>
    </source>
</reference>
<dbReference type="Pfam" id="PF09995">
    <property type="entry name" value="MPAB_Lcp_cat"/>
    <property type="match status" value="1"/>
</dbReference>
<comment type="caution">
    <text evidence="3">The sequence shown here is derived from an EMBL/GenBank/DDBJ whole genome shotgun (WGS) entry which is preliminary data.</text>
</comment>
<proteinExistence type="predicted"/>
<feature type="region of interest" description="Disordered" evidence="1">
    <location>
        <begin position="245"/>
        <end position="265"/>
    </location>
</feature>
<gene>
    <name evidence="3" type="ORF">KFZ73_18970</name>
</gene>
<dbReference type="Proteomes" id="UP000676853">
    <property type="component" value="Unassembled WGS sequence"/>
</dbReference>
<dbReference type="InterPro" id="IPR018713">
    <property type="entry name" value="MPAB/Lcp_cat_dom"/>
</dbReference>
<evidence type="ECO:0000313" key="4">
    <source>
        <dbReference type="Proteomes" id="UP000676853"/>
    </source>
</evidence>
<protein>
    <submittedName>
        <fullName evidence="3">DUF2236 domain-containing protein</fullName>
    </submittedName>
</protein>
<dbReference type="PANTHER" id="PTHR36151:SF3">
    <property type="entry name" value="ER-BOUND OXYGENASE MPAB_MPAB'_RUBBER OXYGENASE CATALYTIC DOMAIN-CONTAINING PROTEIN"/>
    <property type="match status" value="1"/>
</dbReference>
<name>A0ABS5NGB8_TSUPA</name>